<reference evidence="1" key="1">
    <citation type="submission" date="2022-08" db="EMBL/GenBank/DDBJ databases">
        <title>Genome Sequence of Pycnoporus sanguineus.</title>
        <authorList>
            <person name="Buettner E."/>
        </authorList>
    </citation>
    <scope>NUCLEOTIDE SEQUENCE</scope>
    <source>
        <strain evidence="1">CG-C14</strain>
    </source>
</reference>
<comment type="caution">
    <text evidence="1">The sequence shown here is derived from an EMBL/GenBank/DDBJ whole genome shotgun (WGS) entry which is preliminary data.</text>
</comment>
<sequence>MSSPVDFQLISTTRFEGRLTELDWNTHAFNGTPSPYLLLAYHYDRLLDAARIHGWPVPPEFTLRILEEACNAAVTADSTASRLNVLERSFRIRILLSYPGILSVTASPASPLSSRDPSALSLWTPSPSSPEPPPQDTLLLVVHLDTVATPANKFTRTKTTRRDHYTASRNRFNIPPPPTPSLDDVLLYNDDGEITETSIRNIAFARGSPPRWVTPSASTGCLPGVMRRWLLEQGRVVEAERGELTRDAVVDGEYVLTFNGFEGCRIGRLKLGS</sequence>
<dbReference type="EMBL" id="JANSHE010004883">
    <property type="protein sequence ID" value="KAJ2974043.1"/>
    <property type="molecule type" value="Genomic_DNA"/>
</dbReference>
<evidence type="ECO:0000313" key="2">
    <source>
        <dbReference type="Proteomes" id="UP001144978"/>
    </source>
</evidence>
<dbReference type="Proteomes" id="UP001144978">
    <property type="component" value="Unassembled WGS sequence"/>
</dbReference>
<protein>
    <submittedName>
        <fullName evidence="1">Uncharacterized protein</fullName>
    </submittedName>
</protein>
<gene>
    <name evidence="1" type="ORF">NUW54_g11956</name>
</gene>
<keyword evidence="2" id="KW-1185">Reference proteome</keyword>
<name>A0ACC1N6G4_9APHY</name>
<evidence type="ECO:0000313" key="1">
    <source>
        <dbReference type="EMBL" id="KAJ2974043.1"/>
    </source>
</evidence>
<organism evidence="1 2">
    <name type="scientific">Trametes sanguinea</name>
    <dbReference type="NCBI Taxonomy" id="158606"/>
    <lineage>
        <taxon>Eukaryota</taxon>
        <taxon>Fungi</taxon>
        <taxon>Dikarya</taxon>
        <taxon>Basidiomycota</taxon>
        <taxon>Agaricomycotina</taxon>
        <taxon>Agaricomycetes</taxon>
        <taxon>Polyporales</taxon>
        <taxon>Polyporaceae</taxon>
        <taxon>Trametes</taxon>
    </lineage>
</organism>
<accession>A0ACC1N6G4</accession>
<proteinExistence type="predicted"/>